<name>A0ABU3D429_9FLAO</name>
<keyword evidence="1" id="KW-0472">Membrane</keyword>
<feature type="transmembrane region" description="Helical" evidence="1">
    <location>
        <begin position="40"/>
        <end position="58"/>
    </location>
</feature>
<evidence type="ECO:0000313" key="2">
    <source>
        <dbReference type="EMBL" id="MDT0676285.1"/>
    </source>
</evidence>
<keyword evidence="1" id="KW-0812">Transmembrane</keyword>
<feature type="transmembrane region" description="Helical" evidence="1">
    <location>
        <begin position="143"/>
        <end position="167"/>
    </location>
</feature>
<keyword evidence="1" id="KW-1133">Transmembrane helix</keyword>
<reference evidence="2 3" key="1">
    <citation type="submission" date="2023-09" db="EMBL/GenBank/DDBJ databases">
        <authorList>
            <person name="Rey-Velasco X."/>
        </authorList>
    </citation>
    <scope>NUCLEOTIDE SEQUENCE [LARGE SCALE GENOMIC DNA]</scope>
    <source>
        <strain evidence="2 3">F117</strain>
    </source>
</reference>
<dbReference type="Pfam" id="PF13858">
    <property type="entry name" value="DUF4199"/>
    <property type="match status" value="1"/>
</dbReference>
<proteinExistence type="predicted"/>
<dbReference type="InterPro" id="IPR025250">
    <property type="entry name" value="DUF4199"/>
</dbReference>
<feature type="transmembrane region" description="Helical" evidence="1">
    <location>
        <begin position="78"/>
        <end position="101"/>
    </location>
</feature>
<evidence type="ECO:0000313" key="3">
    <source>
        <dbReference type="Proteomes" id="UP001262582"/>
    </source>
</evidence>
<sequence>MENPNANSKKIILNYGVILGVISILLGVIMYVTNAYLNPSFIYTVVGFLILAGVIWMGTDAYKKENGGFLSVKEALKIGVGIALIGGILGALWMLLLIFVIEPDYMSQMSDLQREQMMESFPDMPQSQIDQSMEMAGKFSSPWIITAVSLIGNIFFGFLIALVVGFIKRNKNPYEA</sequence>
<organism evidence="2 3">
    <name type="scientific">Autumnicola musiva</name>
    <dbReference type="NCBI Taxonomy" id="3075589"/>
    <lineage>
        <taxon>Bacteria</taxon>
        <taxon>Pseudomonadati</taxon>
        <taxon>Bacteroidota</taxon>
        <taxon>Flavobacteriia</taxon>
        <taxon>Flavobacteriales</taxon>
        <taxon>Flavobacteriaceae</taxon>
        <taxon>Autumnicola</taxon>
    </lineage>
</organism>
<keyword evidence="3" id="KW-1185">Reference proteome</keyword>
<gene>
    <name evidence="2" type="ORF">RM539_06785</name>
</gene>
<accession>A0ABU3D429</accession>
<comment type="caution">
    <text evidence="2">The sequence shown here is derived from an EMBL/GenBank/DDBJ whole genome shotgun (WGS) entry which is preliminary data.</text>
</comment>
<dbReference type="EMBL" id="JAVRHK010000003">
    <property type="protein sequence ID" value="MDT0676285.1"/>
    <property type="molecule type" value="Genomic_DNA"/>
</dbReference>
<dbReference type="Proteomes" id="UP001262582">
    <property type="component" value="Unassembled WGS sequence"/>
</dbReference>
<feature type="transmembrane region" description="Helical" evidence="1">
    <location>
        <begin position="12"/>
        <end position="34"/>
    </location>
</feature>
<evidence type="ECO:0000256" key="1">
    <source>
        <dbReference type="SAM" id="Phobius"/>
    </source>
</evidence>
<protein>
    <submittedName>
        <fullName evidence="2">DUF4199 domain-containing protein</fullName>
    </submittedName>
</protein>
<dbReference type="RefSeq" id="WP_311502621.1">
    <property type="nucleotide sequence ID" value="NZ_JAVRHK010000003.1"/>
</dbReference>